<keyword evidence="2" id="KW-0472">Membrane</keyword>
<feature type="region of interest" description="Disordered" evidence="1">
    <location>
        <begin position="148"/>
        <end position="173"/>
    </location>
</feature>
<keyword evidence="2" id="KW-0812">Transmembrane</keyword>
<dbReference type="EMBL" id="DF847768">
    <property type="protein sequence ID" value="GAT52414.1"/>
    <property type="molecule type" value="Genomic_DNA"/>
</dbReference>
<proteinExistence type="predicted"/>
<feature type="compositionally biased region" description="Basic and acidic residues" evidence="1">
    <location>
        <begin position="220"/>
        <end position="231"/>
    </location>
</feature>
<feature type="compositionally biased region" description="Polar residues" evidence="1">
    <location>
        <begin position="27"/>
        <end position="42"/>
    </location>
</feature>
<organism evidence="3 4">
    <name type="scientific">Mycena chlorophos</name>
    <name type="common">Agaric fungus</name>
    <name type="synonym">Agaricus chlorophos</name>
    <dbReference type="NCBI Taxonomy" id="658473"/>
    <lineage>
        <taxon>Eukaryota</taxon>
        <taxon>Fungi</taxon>
        <taxon>Dikarya</taxon>
        <taxon>Basidiomycota</taxon>
        <taxon>Agaricomycotina</taxon>
        <taxon>Agaricomycetes</taxon>
        <taxon>Agaricomycetidae</taxon>
        <taxon>Agaricales</taxon>
        <taxon>Marasmiineae</taxon>
        <taxon>Mycenaceae</taxon>
        <taxon>Mycena</taxon>
    </lineage>
</organism>
<keyword evidence="2" id="KW-1133">Transmembrane helix</keyword>
<dbReference type="Proteomes" id="UP000815677">
    <property type="component" value="Unassembled WGS sequence"/>
</dbReference>
<sequence>MGGGRASISQTPSSTILRNGTLLDPIDTSSFPVPTESTWTTSPEHEGPPFTAFSETASYATGSESVAFSEPTTYAFPASSSSHSNRGEVVAAAVGGSLGALIAVSLGLCFLWATRRRRQSHQASSQIGGGGWGPTRAWIPISSHAASASTENLSPSPFPLHSPQNSPPSSVEQRFAALESELASLRAEVVRLRSTPGGEREMEQGFVSRGPSLIYAHTHTKADEAYRDPSRTRPGSGASVETEKTGPPLYVD</sequence>
<evidence type="ECO:0000313" key="3">
    <source>
        <dbReference type="EMBL" id="GAT52414.1"/>
    </source>
</evidence>
<accession>A0ABQ0LMT5</accession>
<gene>
    <name evidence="3" type="ORF">MCHLO_09465</name>
</gene>
<feature type="transmembrane region" description="Helical" evidence="2">
    <location>
        <begin position="89"/>
        <end position="113"/>
    </location>
</feature>
<keyword evidence="4" id="KW-1185">Reference proteome</keyword>
<feature type="compositionally biased region" description="Polar residues" evidence="1">
    <location>
        <begin position="162"/>
        <end position="172"/>
    </location>
</feature>
<feature type="compositionally biased region" description="Polar residues" evidence="1">
    <location>
        <begin position="7"/>
        <end position="18"/>
    </location>
</feature>
<protein>
    <submittedName>
        <fullName evidence="3">Uncharacterized protein</fullName>
    </submittedName>
</protein>
<reference evidence="3" key="1">
    <citation type="submission" date="2014-09" db="EMBL/GenBank/DDBJ databases">
        <title>Genome sequence of the luminous mushroom Mycena chlorophos for searching fungal bioluminescence genes.</title>
        <authorList>
            <person name="Tanaka Y."/>
            <person name="Kasuga D."/>
            <person name="Oba Y."/>
            <person name="Hase S."/>
            <person name="Sato K."/>
            <person name="Oba Y."/>
            <person name="Sakakibara Y."/>
        </authorList>
    </citation>
    <scope>NUCLEOTIDE SEQUENCE</scope>
</reference>
<feature type="region of interest" description="Disordered" evidence="1">
    <location>
        <begin position="1"/>
        <end position="48"/>
    </location>
</feature>
<evidence type="ECO:0000313" key="4">
    <source>
        <dbReference type="Proteomes" id="UP000815677"/>
    </source>
</evidence>
<name>A0ABQ0LMT5_MYCCL</name>
<feature type="region of interest" description="Disordered" evidence="1">
    <location>
        <begin position="196"/>
        <end position="252"/>
    </location>
</feature>
<evidence type="ECO:0000256" key="2">
    <source>
        <dbReference type="SAM" id="Phobius"/>
    </source>
</evidence>
<evidence type="ECO:0000256" key="1">
    <source>
        <dbReference type="SAM" id="MobiDB-lite"/>
    </source>
</evidence>